<dbReference type="OrthoDB" id="4876345at2"/>
<organism evidence="1 2">
    <name type="scientific">Anaerocolumna jejuensis DSM 15929</name>
    <dbReference type="NCBI Taxonomy" id="1121322"/>
    <lineage>
        <taxon>Bacteria</taxon>
        <taxon>Bacillati</taxon>
        <taxon>Bacillota</taxon>
        <taxon>Clostridia</taxon>
        <taxon>Lachnospirales</taxon>
        <taxon>Lachnospiraceae</taxon>
        <taxon>Anaerocolumna</taxon>
    </lineage>
</organism>
<dbReference type="Proteomes" id="UP000184386">
    <property type="component" value="Unassembled WGS sequence"/>
</dbReference>
<protein>
    <recommendedName>
        <fullName evidence="3">Condensation domain-containing protein</fullName>
    </recommendedName>
</protein>
<dbReference type="SUPFAM" id="SSF52777">
    <property type="entry name" value="CoA-dependent acyltransferases"/>
    <property type="match status" value="1"/>
</dbReference>
<name>A0A1M6JCR2_9FIRM</name>
<sequence>METVQTKIKNYGKIIAVNNENSGPNGVYMEKIRSGQSFLYREGGCPSMVVEARMKEAICESALIHSLELALSRYPYLIRKIIEKDGTLYLVKNPLPFILDETKVLHSLGSSLVNYHLIDVTYYEKTIYISYHHGLCDGRGIMPFIKTLIYYYCTFKYRRKLNVKGVRLAGEPILQGETAEPFGEHRQISETRIPEIHKEGFALPDSLNSIGKNRYYRYEVKIRHDTFMKFARENNATPAITAALLISKAIKKIHPETNKPILCNLASDLRSGINMEYTYKNCVGSLGLPYTDEFDRLSFSQQAAACRKIIKEYKNTDNLKGEVNKQINLYDKLDELSSYEEKKQMMAFFNNLITNTFILSYVGQSELGDCEKYIDSFHTYISGTTGFAIQMLSVGEFITLDFMQSFHTSKYRNSFAEILEELGLEYSISDILEFSTPKDSIMSGAS</sequence>
<gene>
    <name evidence="1" type="ORF">SAMN02745136_00027</name>
</gene>
<proteinExistence type="predicted"/>
<accession>A0A1M6JCR2</accession>
<dbReference type="STRING" id="1121322.SAMN02745136_00027"/>
<dbReference type="EMBL" id="FRAC01000006">
    <property type="protein sequence ID" value="SHJ44463.1"/>
    <property type="molecule type" value="Genomic_DNA"/>
</dbReference>
<evidence type="ECO:0000313" key="2">
    <source>
        <dbReference type="Proteomes" id="UP000184386"/>
    </source>
</evidence>
<evidence type="ECO:0000313" key="1">
    <source>
        <dbReference type="EMBL" id="SHJ44463.1"/>
    </source>
</evidence>
<dbReference type="AlphaFoldDB" id="A0A1M6JCR2"/>
<keyword evidence="2" id="KW-1185">Reference proteome</keyword>
<dbReference type="RefSeq" id="WP_073271599.1">
    <property type="nucleotide sequence ID" value="NZ_FRAC01000006.1"/>
</dbReference>
<evidence type="ECO:0008006" key="3">
    <source>
        <dbReference type="Google" id="ProtNLM"/>
    </source>
</evidence>
<reference evidence="1 2" key="1">
    <citation type="submission" date="2016-11" db="EMBL/GenBank/DDBJ databases">
        <authorList>
            <person name="Jaros S."/>
            <person name="Januszkiewicz K."/>
            <person name="Wedrychowicz H."/>
        </authorList>
    </citation>
    <scope>NUCLEOTIDE SEQUENCE [LARGE SCALE GENOMIC DNA]</scope>
    <source>
        <strain evidence="1 2">DSM 15929</strain>
    </source>
</reference>